<proteinExistence type="predicted"/>
<geneLocation type="plasmid" evidence="1">
    <name>pRH-1238</name>
</geneLocation>
<evidence type="ECO:0000313" key="1">
    <source>
        <dbReference type="EMBL" id="AKN19367.1"/>
    </source>
</evidence>
<dbReference type="EMBL" id="KR091911">
    <property type="protein sequence ID" value="AKN19367.1"/>
    <property type="molecule type" value="Genomic_DNA"/>
</dbReference>
<dbReference type="AlphaFoldDB" id="A0A0H3YDE6"/>
<accession>A0A0H3YDE6</accession>
<reference evidence="1" key="1">
    <citation type="journal article" date="2015" name="Antimicrob. Agents Chemother.">
        <title>IncA/C Plasmid Carrying blaNDM-1, blaCMY-16, and fosA3 in a Salmonella enterica Serovar Corvallis Strain Isolated from a Migratory Wild Bird in Germany.</title>
        <authorList>
            <person name="Villa L."/>
            <person name="Guerra B."/>
            <person name="Schmoger S."/>
            <person name="Fischer J."/>
            <person name="Helmuth R."/>
            <person name="Zong Z."/>
            <person name="Garcia-Fernandez A."/>
            <person name="Carattoli A."/>
        </authorList>
    </citation>
    <scope>NUCLEOTIDE SEQUENCE</scope>
    <source>
        <strain evidence="1">RH-1238</strain>
        <plasmid evidence="1">pRH-1238</plasmid>
    </source>
</reference>
<name>A0A0H3YDE6_SALET</name>
<evidence type="ECO:0008006" key="2">
    <source>
        <dbReference type="Google" id="ProtNLM"/>
    </source>
</evidence>
<organism evidence="1">
    <name type="scientific">Salmonella enterica subsp. enterica serovar Corvallis</name>
    <dbReference type="NCBI Taxonomy" id="593905"/>
    <lineage>
        <taxon>Bacteria</taxon>
        <taxon>Pseudomonadati</taxon>
        <taxon>Pseudomonadota</taxon>
        <taxon>Gammaproteobacteria</taxon>
        <taxon>Enterobacterales</taxon>
        <taxon>Enterobacteriaceae</taxon>
        <taxon>Salmonella</taxon>
    </lineage>
</organism>
<sequence length="235" mass="26956">MNLSNRLLRKKMDENKLNIETVDGHNELVVSFLSRMVSLSDEEKQTVLSCLPDTGKQTITQLYEALRSQGHQDLAEKVEPYLQQGVFGPIFDNAKSKVFVRDEAPFFLMDENPLNWDDAKAFNRLRMSTTCVLGRGGWTIGERFDDRFDTEVGGTQLIVTQSLNEKGEIEGGLPTSMSLNDFAEFPKQPRPPQIVDYQEDKRYTLEEAEAIPELAPVVQRLKERIEEYEERRAHD</sequence>
<protein>
    <recommendedName>
        <fullName evidence="2">Thymidylate kinase</fullName>
    </recommendedName>
</protein>
<keyword evidence="1" id="KW-0614">Plasmid</keyword>